<dbReference type="InterPro" id="IPR017972">
    <property type="entry name" value="Cyt_P450_CS"/>
</dbReference>
<reference evidence="2 3" key="1">
    <citation type="submission" date="2018-07" db="EMBL/GenBank/DDBJ databases">
        <title>Leeuwenhoekiella genomics.</title>
        <authorList>
            <person name="Tahon G."/>
            <person name="Willems A."/>
        </authorList>
    </citation>
    <scope>NUCLEOTIDE SEQUENCE [LARGE SCALE GENOMIC DNA]</scope>
    <source>
        <strain evidence="2 3">R-50232</strain>
    </source>
</reference>
<dbReference type="PROSITE" id="PS00086">
    <property type="entry name" value="CYTOCHROME_P450"/>
    <property type="match status" value="1"/>
</dbReference>
<dbReference type="PANTHER" id="PTHR46696">
    <property type="entry name" value="P450, PUTATIVE (EUROFUNG)-RELATED"/>
    <property type="match status" value="1"/>
</dbReference>
<name>A0A4Q0NR12_9FLAO</name>
<comment type="caution">
    <text evidence="2">The sequence shown here is derived from an EMBL/GenBank/DDBJ whole genome shotgun (WGS) entry which is preliminary data.</text>
</comment>
<dbReference type="PRINTS" id="PR00359">
    <property type="entry name" value="BP450"/>
</dbReference>
<keyword evidence="3" id="KW-1185">Reference proteome</keyword>
<dbReference type="PANTHER" id="PTHR46696:SF1">
    <property type="entry name" value="CYTOCHROME P450 YJIB-RELATED"/>
    <property type="match status" value="1"/>
</dbReference>
<evidence type="ECO:0000313" key="2">
    <source>
        <dbReference type="EMBL" id="RXG13113.1"/>
    </source>
</evidence>
<protein>
    <submittedName>
        <fullName evidence="2">Cytochrome P450</fullName>
    </submittedName>
</protein>
<dbReference type="RefSeq" id="WP_128761899.1">
    <property type="nucleotide sequence ID" value="NZ_QOVI01000005.1"/>
</dbReference>
<dbReference type="GO" id="GO:0020037">
    <property type="term" value="F:heme binding"/>
    <property type="evidence" value="ECO:0007669"/>
    <property type="project" value="InterPro"/>
</dbReference>
<dbReference type="GO" id="GO:0005506">
    <property type="term" value="F:iron ion binding"/>
    <property type="evidence" value="ECO:0007669"/>
    <property type="project" value="InterPro"/>
</dbReference>
<dbReference type="InterPro" id="IPR002397">
    <property type="entry name" value="Cyt_P450_B"/>
</dbReference>
<dbReference type="SUPFAM" id="SSF48264">
    <property type="entry name" value="Cytochrome P450"/>
    <property type="match status" value="1"/>
</dbReference>
<organism evidence="2 3">
    <name type="scientific">Leeuwenhoekiella aestuarii</name>
    <dbReference type="NCBI Taxonomy" id="2249426"/>
    <lineage>
        <taxon>Bacteria</taxon>
        <taxon>Pseudomonadati</taxon>
        <taxon>Bacteroidota</taxon>
        <taxon>Flavobacteriia</taxon>
        <taxon>Flavobacteriales</taxon>
        <taxon>Flavobacteriaceae</taxon>
        <taxon>Leeuwenhoekiella</taxon>
    </lineage>
</organism>
<accession>A0A4Q0NR12</accession>
<gene>
    <name evidence="2" type="ORF">DSM04_10591</name>
</gene>
<dbReference type="InterPro" id="IPR036396">
    <property type="entry name" value="Cyt_P450_sf"/>
</dbReference>
<comment type="similarity">
    <text evidence="1">Belongs to the cytochrome P450 family.</text>
</comment>
<dbReference type="AlphaFoldDB" id="A0A4Q0NR12"/>
<proteinExistence type="inferred from homology"/>
<evidence type="ECO:0000256" key="1">
    <source>
        <dbReference type="ARBA" id="ARBA00010617"/>
    </source>
</evidence>
<dbReference type="EMBL" id="QOVI01000005">
    <property type="protein sequence ID" value="RXG13113.1"/>
    <property type="molecule type" value="Genomic_DNA"/>
</dbReference>
<dbReference type="Gene3D" id="1.10.630.10">
    <property type="entry name" value="Cytochrome P450"/>
    <property type="match status" value="1"/>
</dbReference>
<dbReference type="Proteomes" id="UP000289821">
    <property type="component" value="Unassembled WGS sequence"/>
</dbReference>
<dbReference type="GO" id="GO:0004497">
    <property type="term" value="F:monooxygenase activity"/>
    <property type="evidence" value="ECO:0007669"/>
    <property type="project" value="InterPro"/>
</dbReference>
<evidence type="ECO:0000313" key="3">
    <source>
        <dbReference type="Proteomes" id="UP000289821"/>
    </source>
</evidence>
<dbReference type="GO" id="GO:0016705">
    <property type="term" value="F:oxidoreductase activity, acting on paired donors, with incorporation or reduction of molecular oxygen"/>
    <property type="evidence" value="ECO:0007669"/>
    <property type="project" value="InterPro"/>
</dbReference>
<sequence length="382" mass="43648">MKSNRIVHPKKSHPGFVYVRDWQTAHTINQDFANFGPPDMGEYLIQLQQKTDKDLSTLIAISRNALFFLKGDRHKQLRKETLKVFGKKNIKQWESVIDKTVTEYLQFLKHQNNPDLVAHYTHPIFAEITKKILGIEVRDQEQFDYWTLQLQTLVEPLLPVRELERMNQAYKMLIADTKISPRQNKENPFNGITLIESLKRARIENFNETDAFAATIVTYGAAINLSQTLANIIWHLLNAPAPIRALAAQETWVAANMEYLIKIGASPKYIHAISKKDQNILNTPLKKGDNVLLDLLEIHEIGCPFTNQNLWDKNQIQNDTHMAFGTGIRFCIGSILTKSVLQKAIPQIFKAFPNIKARDAAPKISPLKQTLIIPSIPLKNLN</sequence>
<dbReference type="CDD" id="cd00302">
    <property type="entry name" value="cytochrome_P450"/>
    <property type="match status" value="1"/>
</dbReference>